<dbReference type="STRING" id="4795.A0A225W731"/>
<evidence type="ECO:0000256" key="2">
    <source>
        <dbReference type="ARBA" id="ARBA00023157"/>
    </source>
</evidence>
<dbReference type="PANTHER" id="PTHR22595">
    <property type="entry name" value="CHITINASE-RELATED"/>
    <property type="match status" value="1"/>
</dbReference>
<gene>
    <name evidence="5" type="ORF">PHMEG_00013118</name>
</gene>
<keyword evidence="6" id="KW-1185">Reference proteome</keyword>
<evidence type="ECO:0000313" key="6">
    <source>
        <dbReference type="Proteomes" id="UP000198211"/>
    </source>
</evidence>
<dbReference type="GO" id="GO:0006032">
    <property type="term" value="P:chitin catabolic process"/>
    <property type="evidence" value="ECO:0007669"/>
    <property type="project" value="InterPro"/>
</dbReference>
<keyword evidence="2" id="KW-1015">Disulfide bond</keyword>
<organism evidence="5 6">
    <name type="scientific">Phytophthora megakarya</name>
    <dbReference type="NCBI Taxonomy" id="4795"/>
    <lineage>
        <taxon>Eukaryota</taxon>
        <taxon>Sar</taxon>
        <taxon>Stramenopiles</taxon>
        <taxon>Oomycota</taxon>
        <taxon>Peronosporomycetes</taxon>
        <taxon>Peronosporales</taxon>
        <taxon>Peronosporaceae</taxon>
        <taxon>Phytophthora</taxon>
    </lineage>
</organism>
<evidence type="ECO:0000256" key="1">
    <source>
        <dbReference type="ARBA" id="ARBA00022821"/>
    </source>
</evidence>
<dbReference type="EMBL" id="NBNE01001554">
    <property type="protein sequence ID" value="OWZ13536.1"/>
    <property type="molecule type" value="Genomic_DNA"/>
</dbReference>
<evidence type="ECO:0000256" key="3">
    <source>
        <dbReference type="SAM" id="MobiDB-lite"/>
    </source>
</evidence>
<feature type="compositionally biased region" description="Low complexity" evidence="3">
    <location>
        <begin position="34"/>
        <end position="142"/>
    </location>
</feature>
<dbReference type="InterPro" id="IPR000726">
    <property type="entry name" value="Glyco_hydro_19_cat"/>
</dbReference>
<feature type="compositionally biased region" description="Pro residues" evidence="3">
    <location>
        <begin position="19"/>
        <end position="33"/>
    </location>
</feature>
<feature type="region of interest" description="Disordered" evidence="3">
    <location>
        <begin position="1"/>
        <end position="142"/>
    </location>
</feature>
<dbReference type="AlphaFoldDB" id="A0A225W731"/>
<dbReference type="InterPro" id="IPR023346">
    <property type="entry name" value="Lysozyme-like_dom_sf"/>
</dbReference>
<dbReference type="FunFam" id="3.30.20.10:FF:000001">
    <property type="entry name" value="Endochitinase (Chitinase)"/>
    <property type="match status" value="1"/>
</dbReference>
<name>A0A225W731_9STRA</name>
<dbReference type="Pfam" id="PF00182">
    <property type="entry name" value="Glyco_hydro_19"/>
    <property type="match status" value="1"/>
</dbReference>
<dbReference type="SUPFAM" id="SSF53955">
    <property type="entry name" value="Lysozyme-like"/>
    <property type="match status" value="1"/>
</dbReference>
<comment type="caution">
    <text evidence="5">The sequence shown here is derived from an EMBL/GenBank/DDBJ whole genome shotgun (WGS) entry which is preliminary data.</text>
</comment>
<dbReference type="Gene3D" id="1.10.530.10">
    <property type="match status" value="1"/>
</dbReference>
<dbReference type="GO" id="GO:0016998">
    <property type="term" value="P:cell wall macromolecule catabolic process"/>
    <property type="evidence" value="ECO:0007669"/>
    <property type="project" value="InterPro"/>
</dbReference>
<dbReference type="PANTHER" id="PTHR22595:SF79">
    <property type="entry name" value="CHITINASE 12"/>
    <property type="match status" value="1"/>
</dbReference>
<proteinExistence type="predicted"/>
<evidence type="ECO:0000259" key="4">
    <source>
        <dbReference type="Pfam" id="PF00182"/>
    </source>
</evidence>
<dbReference type="GO" id="GO:0004568">
    <property type="term" value="F:chitinase activity"/>
    <property type="evidence" value="ECO:0007669"/>
    <property type="project" value="InterPro"/>
</dbReference>
<evidence type="ECO:0000313" key="5">
    <source>
        <dbReference type="EMBL" id="OWZ13536.1"/>
    </source>
</evidence>
<feature type="domain" description="Glycoside hydrolase family 19 catalytic" evidence="4">
    <location>
        <begin position="158"/>
        <end position="319"/>
    </location>
</feature>
<accession>A0A225W731</accession>
<dbReference type="GO" id="GO:0006952">
    <property type="term" value="P:defense response"/>
    <property type="evidence" value="ECO:0007669"/>
    <property type="project" value="UniProtKB-KW"/>
</dbReference>
<sequence>MTLLGVAAAGQGGGLPSCTEPPTPSVTPAPTSPPTTEAPATEEAPSTTSPPTTEAPSTEAPSTTSPPTTTEPPATTSPPSTEAPSTTSPPTTEAPATEAPSTTSPPTTESPSTEAPSTTSPPATTSPPVSSSSSGSSSGKSGFSRFFDQDRFHEVFPDAVDLYNFDGLVSAADKYTAFANSGDDTSDKRELAAFLAQTSHESDSFKAAQEYGWEDKPLTEYCNTTFYPCAEGQRYHGRGPIQLTWNYNYYRVGEALGLDIFNNPDTVATDSAVAWMTGLWFWMTPQATPDGSFIIHDVVTAENGFATSTKIINGGLECGPEAT</sequence>
<reference evidence="6" key="1">
    <citation type="submission" date="2017-03" db="EMBL/GenBank/DDBJ databases">
        <title>Phytopthora megakarya and P. palmivora, two closely related causual agents of cacao black pod achieved similar genome size and gene model numbers by different mechanisms.</title>
        <authorList>
            <person name="Ali S."/>
            <person name="Shao J."/>
            <person name="Larry D.J."/>
            <person name="Kronmiller B."/>
            <person name="Shen D."/>
            <person name="Strem M.D."/>
            <person name="Melnick R.L."/>
            <person name="Guiltinan M.J."/>
            <person name="Tyler B.M."/>
            <person name="Meinhardt L.W."/>
            <person name="Bailey B.A."/>
        </authorList>
    </citation>
    <scope>NUCLEOTIDE SEQUENCE [LARGE SCALE GENOMIC DNA]</scope>
    <source>
        <strain evidence="6">zdho120</strain>
    </source>
</reference>
<dbReference type="Proteomes" id="UP000198211">
    <property type="component" value="Unassembled WGS sequence"/>
</dbReference>
<dbReference type="Gene3D" id="3.30.20.10">
    <property type="entry name" value="Endochitinase, domain 2"/>
    <property type="match status" value="1"/>
</dbReference>
<dbReference type="OrthoDB" id="160168at2759"/>
<dbReference type="CDD" id="cd00325">
    <property type="entry name" value="chitinase_GH19"/>
    <property type="match status" value="1"/>
</dbReference>
<protein>
    <submittedName>
        <fullName evidence="5">Chitinase</fullName>
    </submittedName>
</protein>
<keyword evidence="1" id="KW-0611">Plant defense</keyword>